<dbReference type="PANTHER" id="PTHR13317:SF4">
    <property type="entry name" value="TRANSMEMBRANE ANTERIOR POSTERIOR TRANSFORMATION PROTEIN 1 HOMOLOG"/>
    <property type="match status" value="1"/>
</dbReference>
<feature type="transmembrane region" description="Helical" evidence="7">
    <location>
        <begin position="341"/>
        <end position="360"/>
    </location>
</feature>
<dbReference type="GO" id="GO:0005789">
    <property type="term" value="C:endoplasmic reticulum membrane"/>
    <property type="evidence" value="ECO:0000318"/>
    <property type="project" value="GO_Central"/>
</dbReference>
<dbReference type="InterPro" id="IPR008010">
    <property type="entry name" value="Tatp1"/>
</dbReference>
<evidence type="ECO:0000313" key="9">
    <source>
        <dbReference type="Proteomes" id="UP000007241"/>
    </source>
</evidence>
<evidence type="ECO:0000313" key="8">
    <source>
        <dbReference type="EMBL" id="EGF79300.1"/>
    </source>
</evidence>
<feature type="region of interest" description="Disordered" evidence="6">
    <location>
        <begin position="1"/>
        <end position="43"/>
    </location>
</feature>
<dbReference type="HOGENOM" id="CLU_003655_1_1_1"/>
<dbReference type="FunCoup" id="F4P670">
    <property type="interactions" value="57"/>
</dbReference>
<evidence type="ECO:0000256" key="4">
    <source>
        <dbReference type="ARBA" id="ARBA00022989"/>
    </source>
</evidence>
<name>F4P670_BATDJ</name>
<keyword evidence="5 7" id="KW-0472">Membrane</keyword>
<keyword evidence="3 7" id="KW-0812">Transmembrane</keyword>
<dbReference type="PANTHER" id="PTHR13317">
    <property type="entry name" value="TRANSMEMBRANE ANTERIOR POSTERIOR TRANSFORMATION PROTEIN 1 HOMOLOG"/>
    <property type="match status" value="1"/>
</dbReference>
<dbReference type="RefSeq" id="XP_006680006.1">
    <property type="nucleotide sequence ID" value="XM_006679943.1"/>
</dbReference>
<feature type="compositionally biased region" description="Polar residues" evidence="6">
    <location>
        <begin position="14"/>
        <end position="30"/>
    </location>
</feature>
<protein>
    <submittedName>
        <fullName evidence="8">Uncharacterized protein</fullName>
    </submittedName>
</protein>
<sequence>MADHRVPDIVLRNNAENASSRKPRSNSNFTAIEKSTHPANDMKRNNALSNAFVTDEIYDSTKTFISDQFMSSNGSLAATSSAALLVGVNSGDKIPSINIHTAKYQISTLDSKPSLSSRINASTPEPYSSSIQQPQILDLRTSSQSTPLTYALGSDLLSATPSYAHPIANEPGLTIKGLYEYIKSELTSSDFDESQDFKTERIRNFLNVPRELEKFMYLGYLICLDSFLYIFTILPMRVLIASWWLICWCFGGKKMKPAQKTDLIKGALVFICTYILHYFDASRLYHSVRGQALIKLYVIFNVLEICDKLCSAFGHDILDSLFSLSHSRKKSAAATRRISRFTHFIVAVLYIFAHSLVLFYQVMTLNVAVNSFNNALMTLLLSNQFVEIKGSVFKRFERENLFQLSCSDIVERFQLSVFLIIIGIRNFIELVGGETIASFPTYIYEVYKSMPSILWISEKVMLLFPKKIPTDPTQVWTDFQVLVASTNHIITRVLSLQEYKLVETILGPIVIVYLTEILVDWLKHAFITKFNGISPTVYERYRNSLCRDLLGGGKKIAHVLEDETMKMSSVDRSPIVARRIGFVSIPLACLVIRVAIQTMQMISIHSKAQDTFMPEPMTNNSNDDGIVGWQIPFTIPPWLNSEGFSLLLSRFSIFDSLLWAIPLYFALVIFKLCLGLHLLRLAKLRLDSASVDMAAGRSSFSTTPIANADMLSKFPTLGSRLRNESIISKGTPVAMTSTDIPIVADPISGTLRKASASIIPTASQPIRKSVDSTATRRLVESVHQLEDTPTAYNHAFSKELAPSTLKDTEQASNDNQQNESALTSLGSSSLSLESLESLQNDTEITSNLITPLSPGINEDKLDKIDRFTMVKSRIV</sequence>
<gene>
    <name evidence="8" type="ORF">BATDEDRAFT_35449</name>
</gene>
<dbReference type="InParanoid" id="F4P670"/>
<dbReference type="AlphaFoldDB" id="F4P670"/>
<feature type="compositionally biased region" description="Basic and acidic residues" evidence="6">
    <location>
        <begin position="34"/>
        <end position="43"/>
    </location>
</feature>
<feature type="region of interest" description="Disordered" evidence="6">
    <location>
        <begin position="804"/>
        <end position="826"/>
    </location>
</feature>
<keyword evidence="9" id="KW-1185">Reference proteome</keyword>
<reference evidence="8 9" key="1">
    <citation type="submission" date="2009-12" db="EMBL/GenBank/DDBJ databases">
        <title>The draft genome of Batrachochytrium dendrobatidis.</title>
        <authorList>
            <consortium name="US DOE Joint Genome Institute (JGI-PGF)"/>
            <person name="Kuo A."/>
            <person name="Salamov A."/>
            <person name="Schmutz J."/>
            <person name="Lucas S."/>
            <person name="Pitluck S."/>
            <person name="Rosenblum E."/>
            <person name="Stajich J."/>
            <person name="Eisen M."/>
            <person name="Grigoriev I.V."/>
        </authorList>
    </citation>
    <scope>NUCLEOTIDE SEQUENCE [LARGE SCALE GENOMIC DNA]</scope>
    <source>
        <strain evidence="9">JAM81 / FGSC 10211</strain>
    </source>
</reference>
<dbReference type="STRING" id="684364.F4P670"/>
<feature type="transmembrane region" description="Helical" evidence="7">
    <location>
        <begin position="657"/>
        <end position="679"/>
    </location>
</feature>
<feature type="transmembrane region" description="Helical" evidence="7">
    <location>
        <begin position="227"/>
        <end position="251"/>
    </location>
</feature>
<dbReference type="Pfam" id="PF05346">
    <property type="entry name" value="DUF747"/>
    <property type="match status" value="1"/>
</dbReference>
<evidence type="ECO:0000256" key="6">
    <source>
        <dbReference type="SAM" id="MobiDB-lite"/>
    </source>
</evidence>
<comment type="subcellular location">
    <subcellularLocation>
        <location evidence="1">Membrane</location>
        <topology evidence="1">Multi-pass membrane protein</topology>
    </subcellularLocation>
</comment>
<comment type="similarity">
    <text evidence="2">Belongs to the TAPT1 family.</text>
</comment>
<evidence type="ECO:0000256" key="3">
    <source>
        <dbReference type="ARBA" id="ARBA00022692"/>
    </source>
</evidence>
<evidence type="ECO:0000256" key="1">
    <source>
        <dbReference type="ARBA" id="ARBA00004141"/>
    </source>
</evidence>
<dbReference type="EMBL" id="GL882886">
    <property type="protein sequence ID" value="EGF79300.1"/>
    <property type="molecule type" value="Genomic_DNA"/>
</dbReference>
<evidence type="ECO:0000256" key="2">
    <source>
        <dbReference type="ARBA" id="ARBA00008803"/>
    </source>
</evidence>
<accession>F4P670</accession>
<dbReference type="OrthoDB" id="29023at2759"/>
<organism evidence="8 9">
    <name type="scientific">Batrachochytrium dendrobatidis (strain JAM81 / FGSC 10211)</name>
    <name type="common">Frog chytrid fungus</name>
    <dbReference type="NCBI Taxonomy" id="684364"/>
    <lineage>
        <taxon>Eukaryota</taxon>
        <taxon>Fungi</taxon>
        <taxon>Fungi incertae sedis</taxon>
        <taxon>Chytridiomycota</taxon>
        <taxon>Chytridiomycota incertae sedis</taxon>
        <taxon>Chytridiomycetes</taxon>
        <taxon>Rhizophydiales</taxon>
        <taxon>Rhizophydiales incertae sedis</taxon>
        <taxon>Batrachochytrium</taxon>
    </lineage>
</organism>
<dbReference type="GeneID" id="18240774"/>
<proteinExistence type="inferred from homology"/>
<keyword evidence="4 7" id="KW-1133">Transmembrane helix</keyword>
<evidence type="ECO:0000256" key="5">
    <source>
        <dbReference type="ARBA" id="ARBA00023136"/>
    </source>
</evidence>
<evidence type="ECO:0000256" key="7">
    <source>
        <dbReference type="SAM" id="Phobius"/>
    </source>
</evidence>
<dbReference type="Proteomes" id="UP000007241">
    <property type="component" value="Unassembled WGS sequence"/>
</dbReference>